<dbReference type="SMART" id="SM00326">
    <property type="entry name" value="SH3"/>
    <property type="match status" value="1"/>
</dbReference>
<feature type="compositionally biased region" description="Low complexity" evidence="8">
    <location>
        <begin position="1809"/>
        <end position="1819"/>
    </location>
</feature>
<dbReference type="InterPro" id="IPR043162">
    <property type="entry name" value="DOCK_C_lobe_C"/>
</dbReference>
<dbReference type="Pfam" id="PF00018">
    <property type="entry name" value="SH3_1"/>
    <property type="match status" value="1"/>
</dbReference>
<feature type="domain" description="C2 DOCK-type" evidence="10">
    <location>
        <begin position="424"/>
        <end position="610"/>
    </location>
</feature>
<feature type="domain" description="SH3" evidence="9">
    <location>
        <begin position="12"/>
        <end position="73"/>
    </location>
</feature>
<dbReference type="InterPro" id="IPR001452">
    <property type="entry name" value="SH3_domain"/>
</dbReference>
<dbReference type="Gene3D" id="1.20.58.740">
    <property type="match status" value="1"/>
</dbReference>
<keyword evidence="4" id="KW-0597">Phosphoprotein</keyword>
<feature type="compositionally biased region" description="Low complexity" evidence="8">
    <location>
        <begin position="1651"/>
        <end position="1671"/>
    </location>
</feature>
<reference evidence="12" key="2">
    <citation type="submission" date="2021-01" db="UniProtKB">
        <authorList>
            <consortium name="EnsemblMetazoa"/>
        </authorList>
    </citation>
    <scope>IDENTIFICATION</scope>
</reference>
<dbReference type="PROSITE" id="PS51651">
    <property type="entry name" value="DOCKER"/>
    <property type="match status" value="1"/>
</dbReference>
<dbReference type="InterPro" id="IPR046770">
    <property type="entry name" value="DOCKER_Lobe_B"/>
</dbReference>
<keyword evidence="2 6" id="KW-0728">SH3 domain</keyword>
<dbReference type="EnsemblMetazoa" id="XM_030986318">
    <property type="protein sequence ID" value="XP_030842178"/>
    <property type="gene ID" value="LOC580398"/>
</dbReference>
<dbReference type="Pfam" id="PF14429">
    <property type="entry name" value="DOCK-C2"/>
    <property type="match status" value="1"/>
</dbReference>
<dbReference type="InterPro" id="IPR042455">
    <property type="entry name" value="DOCK_N_sub1"/>
</dbReference>
<organism evidence="12 13">
    <name type="scientific">Strongylocentrotus purpuratus</name>
    <name type="common">Purple sea urchin</name>
    <dbReference type="NCBI Taxonomy" id="7668"/>
    <lineage>
        <taxon>Eukaryota</taxon>
        <taxon>Metazoa</taxon>
        <taxon>Echinodermata</taxon>
        <taxon>Eleutherozoa</taxon>
        <taxon>Echinozoa</taxon>
        <taxon>Echinoidea</taxon>
        <taxon>Euechinoidea</taxon>
        <taxon>Echinacea</taxon>
        <taxon>Camarodonta</taxon>
        <taxon>Echinidea</taxon>
        <taxon>Strongylocentrotidae</taxon>
        <taxon>Strongylocentrotus</taxon>
    </lineage>
</organism>
<feature type="region of interest" description="Disordered" evidence="8">
    <location>
        <begin position="1638"/>
        <end position="1749"/>
    </location>
</feature>
<dbReference type="GO" id="GO:0007520">
    <property type="term" value="P:myoblast fusion"/>
    <property type="evidence" value="ECO:0000318"/>
    <property type="project" value="GO_Central"/>
</dbReference>
<evidence type="ECO:0000313" key="12">
    <source>
        <dbReference type="EnsemblMetazoa" id="XP_030842178"/>
    </source>
</evidence>
<dbReference type="PANTHER" id="PTHR45653">
    <property type="entry name" value="DEDICATOR OF CYTOKINESIS"/>
    <property type="match status" value="1"/>
</dbReference>
<keyword evidence="5" id="KW-0344">Guanine-nucleotide releasing factor</keyword>
<dbReference type="GO" id="GO:0005737">
    <property type="term" value="C:cytoplasm"/>
    <property type="evidence" value="ECO:0000318"/>
    <property type="project" value="GO_Central"/>
</dbReference>
<dbReference type="PROSITE" id="PS51650">
    <property type="entry name" value="C2_DOCK"/>
    <property type="match status" value="1"/>
</dbReference>
<dbReference type="Pfam" id="PF20421">
    <property type="entry name" value="DHR-2_Lobe_C"/>
    <property type="match status" value="1"/>
</dbReference>
<dbReference type="InterPro" id="IPR027357">
    <property type="entry name" value="DOCKER_dom"/>
</dbReference>
<keyword evidence="3" id="KW-0963">Cytoplasm</keyword>
<dbReference type="OrthoDB" id="18896at2759"/>
<dbReference type="RefSeq" id="XP_030842177.1">
    <property type="nucleotide sequence ID" value="XM_030986317.1"/>
</dbReference>
<feature type="compositionally biased region" description="Polar residues" evidence="8">
    <location>
        <begin position="1877"/>
        <end position="1901"/>
    </location>
</feature>
<dbReference type="InterPro" id="IPR016024">
    <property type="entry name" value="ARM-type_fold"/>
</dbReference>
<dbReference type="GO" id="GO:0005886">
    <property type="term" value="C:plasma membrane"/>
    <property type="evidence" value="ECO:0000318"/>
    <property type="project" value="GO_Central"/>
</dbReference>
<feature type="domain" description="DOCKER" evidence="11">
    <location>
        <begin position="1211"/>
        <end position="1620"/>
    </location>
</feature>
<dbReference type="GO" id="GO:0031267">
    <property type="term" value="F:small GTPase binding"/>
    <property type="evidence" value="ECO:0000318"/>
    <property type="project" value="GO_Central"/>
</dbReference>
<dbReference type="Gene3D" id="2.30.30.40">
    <property type="entry name" value="SH3 Domains"/>
    <property type="match status" value="1"/>
</dbReference>
<dbReference type="InterPro" id="IPR046773">
    <property type="entry name" value="DOCKER_Lobe_C"/>
</dbReference>
<evidence type="ECO:0000256" key="4">
    <source>
        <dbReference type="ARBA" id="ARBA00022553"/>
    </source>
</evidence>
<dbReference type="InterPro" id="IPR027007">
    <property type="entry name" value="C2_DOCK-type_domain"/>
</dbReference>
<evidence type="ECO:0000313" key="13">
    <source>
        <dbReference type="Proteomes" id="UP000007110"/>
    </source>
</evidence>
<feature type="compositionally biased region" description="Basic and acidic residues" evidence="8">
    <location>
        <begin position="575"/>
        <end position="585"/>
    </location>
</feature>
<feature type="region of interest" description="Disordered" evidence="8">
    <location>
        <begin position="1807"/>
        <end position="1907"/>
    </location>
</feature>
<keyword evidence="13" id="KW-1185">Reference proteome</keyword>
<evidence type="ECO:0008006" key="14">
    <source>
        <dbReference type="Google" id="ProtNLM"/>
    </source>
</evidence>
<feature type="compositionally biased region" description="Polar residues" evidence="8">
    <location>
        <begin position="1709"/>
        <end position="1718"/>
    </location>
</feature>
<dbReference type="Pfam" id="PF06920">
    <property type="entry name" value="DHR-2_Lobe_A"/>
    <property type="match status" value="1"/>
</dbReference>
<dbReference type="SUPFAM" id="SSF50044">
    <property type="entry name" value="SH3-domain"/>
    <property type="match status" value="1"/>
</dbReference>
<accession>A0A7M7NXL4</accession>
<dbReference type="GeneID" id="580398"/>
<dbReference type="Gene3D" id="1.25.40.410">
    <property type="match status" value="1"/>
</dbReference>
<evidence type="ECO:0000256" key="5">
    <source>
        <dbReference type="ARBA" id="ARBA00022658"/>
    </source>
</evidence>
<dbReference type="FunFam" id="1.20.1270.350:FF:000001">
    <property type="entry name" value="dedicator of cytokinesis protein 4"/>
    <property type="match status" value="1"/>
</dbReference>
<name>A0A7M7NXL4_STRPU</name>
<evidence type="ECO:0000259" key="9">
    <source>
        <dbReference type="PROSITE" id="PS50002"/>
    </source>
</evidence>
<evidence type="ECO:0000256" key="1">
    <source>
        <dbReference type="ARBA" id="ARBA00004496"/>
    </source>
</evidence>
<dbReference type="InterPro" id="IPR043161">
    <property type="entry name" value="DOCK_C_lobe_A"/>
</dbReference>
<dbReference type="PROSITE" id="PS50002">
    <property type="entry name" value="SH3"/>
    <property type="match status" value="1"/>
</dbReference>
<dbReference type="KEGG" id="spu:580398"/>
<evidence type="ECO:0000256" key="3">
    <source>
        <dbReference type="ARBA" id="ARBA00022490"/>
    </source>
</evidence>
<dbReference type="GO" id="GO:0016477">
    <property type="term" value="P:cell migration"/>
    <property type="evidence" value="ECO:0000318"/>
    <property type="project" value="GO_Central"/>
</dbReference>
<dbReference type="OMA" id="LWDNQAF"/>
<evidence type="ECO:0000259" key="11">
    <source>
        <dbReference type="PROSITE" id="PS51651"/>
    </source>
</evidence>
<dbReference type="InterPro" id="IPR036028">
    <property type="entry name" value="SH3-like_dom_sf"/>
</dbReference>
<dbReference type="EnsemblMetazoa" id="XM_030986317">
    <property type="protein sequence ID" value="XP_030842177"/>
    <property type="gene ID" value="LOC580398"/>
</dbReference>
<dbReference type="InterPro" id="IPR035892">
    <property type="entry name" value="C2_domain_sf"/>
</dbReference>
<dbReference type="Gene3D" id="2.60.40.150">
    <property type="entry name" value="C2 domain"/>
    <property type="match status" value="1"/>
</dbReference>
<dbReference type="SUPFAM" id="SSF48371">
    <property type="entry name" value="ARM repeat"/>
    <property type="match status" value="1"/>
</dbReference>
<dbReference type="RefSeq" id="XP_030842178.1">
    <property type="nucleotide sequence ID" value="XM_030986318.1"/>
</dbReference>
<dbReference type="InterPro" id="IPR056372">
    <property type="entry name" value="TPR_DOCK"/>
</dbReference>
<dbReference type="InterPro" id="IPR046769">
    <property type="entry name" value="DOCKER_Lobe_A"/>
</dbReference>
<dbReference type="InterPro" id="IPR032376">
    <property type="entry name" value="DOCK_N"/>
</dbReference>
<dbReference type="CDD" id="cd11872">
    <property type="entry name" value="SH3_DOCK_AB"/>
    <property type="match status" value="1"/>
</dbReference>
<dbReference type="Pfam" id="PF20422">
    <property type="entry name" value="DHR-2_Lobe_B"/>
    <property type="match status" value="1"/>
</dbReference>
<dbReference type="PANTHER" id="PTHR45653:SF10">
    <property type="entry name" value="MYOBLAST CITY, ISOFORM B"/>
    <property type="match status" value="1"/>
</dbReference>
<feature type="region of interest" description="Disordered" evidence="8">
    <location>
        <begin position="574"/>
        <end position="595"/>
    </location>
</feature>
<protein>
    <recommendedName>
        <fullName evidence="14">Dedicator of cytokinesis protein 1</fullName>
    </recommendedName>
</protein>
<feature type="region of interest" description="Disordered" evidence="8">
    <location>
        <begin position="1767"/>
        <end position="1793"/>
    </location>
</feature>
<proteinExistence type="inferred from homology"/>
<evidence type="ECO:0000256" key="2">
    <source>
        <dbReference type="ARBA" id="ARBA00022443"/>
    </source>
</evidence>
<evidence type="ECO:0000256" key="6">
    <source>
        <dbReference type="PROSITE-ProRule" id="PRU00192"/>
    </source>
</evidence>
<dbReference type="InterPro" id="IPR026791">
    <property type="entry name" value="DOCK"/>
</dbReference>
<dbReference type="GO" id="GO:0007264">
    <property type="term" value="P:small GTPase-mediated signal transduction"/>
    <property type="evidence" value="ECO:0007669"/>
    <property type="project" value="InterPro"/>
</dbReference>
<dbReference type="Pfam" id="PF23554">
    <property type="entry name" value="TPR_DOCK"/>
    <property type="match status" value="1"/>
</dbReference>
<dbReference type="Pfam" id="PF16172">
    <property type="entry name" value="DOCK_N"/>
    <property type="match status" value="1"/>
</dbReference>
<dbReference type="Gene3D" id="1.20.1270.350">
    <property type="entry name" value="Dedicator of cytokinesis N-terminal subdomain"/>
    <property type="match status" value="1"/>
</dbReference>
<dbReference type="FunFam" id="1.20.58.740:FF:000004">
    <property type="entry name" value="Dedicator of cytokinesis protein 1"/>
    <property type="match status" value="1"/>
</dbReference>
<dbReference type="GO" id="GO:0005085">
    <property type="term" value="F:guanyl-nucleotide exchange factor activity"/>
    <property type="evidence" value="ECO:0000318"/>
    <property type="project" value="GO_Central"/>
</dbReference>
<comment type="similarity">
    <text evidence="7">Belongs to the DOCK family.</text>
</comment>
<evidence type="ECO:0000256" key="8">
    <source>
        <dbReference type="SAM" id="MobiDB-lite"/>
    </source>
</evidence>
<sequence>MHDTMTGWVPTKEAKYAVAIYNFLGSGPQELLLSVGDTVQIVEESAGWYRGSNTRNRQLKGIFPKGYVYIKEAFVETIGETHHEKVTPKEIPIVQELTAVLREWSILWKQLFLKRDVEKYDLVHKMLYELIDCRRQIMSGTLPVDEIKEMKQHVTSKIDFTNRKLGLDLVIRDEEGSVQNPTMLSTVALHRLHEVATQRIIGQQETSFLQRTKKQSTVYTYNLYVMMKNVVCKIGENSEVMMSLYDGKLCEHISESYIVKWSSKGTPTDLSKLYNLKTLFTDLGAKDLQREKIFLVCQIIRVGRMELKEGDHSKKYTTGLRRPWGVAAMEITDIVSGKVDTDEEKQYFLPFQPCPGDDSLDSVVRRFVQAKEVNHKGQGIWVTLKMVHGEVKQVYKEYPHLLDSKTAVSRKMGFPEVIMPGDVRNDVYITILQGDFDRGARPKARNVEVNVSVCTEDNTILENAISLASGEPSDSKYRSVVYYQVKNPKYHEIFKVAIPIDQFCKNNTHVRFTFRHRSATEAKDKQEKIFAMAYLRLMTDIGTTITNGIHELIVYKCDKNMESSTAYLNLPSTRQDPKAFEDKPQTHASGHQKGLSASSKDTFLLSTVVCSTKLTQNVDLLGLLKWRAEPDTIRQSLESLMKVDGEEVVKFLQDTLDALFSIMAENPQSEEYDKPVFNAVVFIIGLIADRKYQQFRPVLDTYINEHYSVTFADHKLAKVLKDLLDSAGELDSPTQLLQALKAIEYLFKFILRSRKLFVALHGEATGKQGFECSIREVFRSLNWLMTYTDDLMVLCQGAAMRFLPHIIQDTMQQFNPKELAIHLKEFILNLPPDRLVKQKLECLRDFVQSEIFKVRECRAVLLPMMTSQLNMLILKREEMKACAELFQEILDTLWQKETNCTHGDTAEVMHVLLRTVIQAVIYMYMQQDLSLIGKYVACMVSLLRQMSDYHYQEYINQFPTRTDLTDFLMEIFLVFKDLVSKNVFPNDWSMMILQLNSVILNSMKQFARVLHRSFVRIEDFEFQLWNNFFHLSVAFVTQESLQLENLLQTKRNNIIDRYGDMRREVSFEIIRTMWNYLGKNKIKFIPGLIGPFLEVALVPEVELRKATIPIFFDMINCEFSIKNNFKMFEREIIGQLDALVEGGRGDLSFKGLFKEILCDFCGKHQYLNQSGVHFVNLVTKLLDRLLDYRAIIHTDNKENRMSCIVNLLNFYKDMDRQDMYTRYLYKLCDLHLECDNYTEAGFTLQLQADRIKWSDSPLLTSSDKYPEAMTERQLKEVIYYDIIEFFDKGKMWERGIALCKELCNQYEKETFDYVQMSEILRRQANLYDNIMKVPRPSPEYFKVWYIGQGFPAFLKNRVFIYRGKEYERLADFVARQQQLYPSATLLNKTTPPDKELFENKGQILQIVPVQPKRDNKKEFRGKNISEQILSYYSVNEVQKFTYSRPFHKEQKDRENEFKTMWIERTHFTTEYKLPGNLRWFEVVESCTEELSPIQNAIENMEDVNRKLRALIIQHEEDPNLPINPLSLQLNGVIDSAVMGGPVMYERAFCVEDYVAQHPEDAIHISRLKELFAEQIPLVELGLTLHRNKMSEDLGPFQRKMEDQYQKRRQIVEERYGKKLIEHFALTPNDKLIQSFARRHSRGQTYSGRPLSSMSTSSTSSDTQGSRSSIISNPERDNSYLSVPQKLSNKHRSLSNQSISSKSSDRHNSKGQGSPSRNSPAKIHRNSRDLSTEDLGSMVTTPSKETPKPIILDEKSYMPLFQQGFSLCRRRKSSSSLSSARPLRKDMKKANHVPMQRPIRAMTMHAINQSSSTSSLQSSDGDSDAPPKLPPKQSSGDFSHTEVIDQNNPPPKPAGFPVALTSLKDKDQAPPPLPIKGSLNNTPPISRKGPQSSEHIQESLTNEPPEKP</sequence>
<dbReference type="InParanoid" id="A0A7M7NXL4"/>
<dbReference type="Proteomes" id="UP000007110">
    <property type="component" value="Unassembled WGS sequence"/>
</dbReference>
<evidence type="ECO:0000259" key="10">
    <source>
        <dbReference type="PROSITE" id="PS51650"/>
    </source>
</evidence>
<reference evidence="13" key="1">
    <citation type="submission" date="2015-02" db="EMBL/GenBank/DDBJ databases">
        <title>Genome sequencing for Strongylocentrotus purpuratus.</title>
        <authorList>
            <person name="Murali S."/>
            <person name="Liu Y."/>
            <person name="Vee V."/>
            <person name="English A."/>
            <person name="Wang M."/>
            <person name="Skinner E."/>
            <person name="Han Y."/>
            <person name="Muzny D.M."/>
            <person name="Worley K.C."/>
            <person name="Gibbs R.A."/>
        </authorList>
    </citation>
    <scope>NUCLEOTIDE SEQUENCE</scope>
</reference>
<comment type="subcellular location">
    <subcellularLocation>
        <location evidence="1">Cytoplasm</location>
    </subcellularLocation>
</comment>
<evidence type="ECO:0000256" key="7">
    <source>
        <dbReference type="PROSITE-ProRule" id="PRU00983"/>
    </source>
</evidence>